<keyword evidence="5" id="KW-0472">Membrane</keyword>
<dbReference type="GO" id="GO:0005743">
    <property type="term" value="C:mitochondrial inner membrane"/>
    <property type="evidence" value="ECO:0007669"/>
    <property type="project" value="UniProtKB-SubCell"/>
</dbReference>
<evidence type="ECO:0000313" key="9">
    <source>
        <dbReference type="EMBL" id="KAK2854637.1"/>
    </source>
</evidence>
<comment type="subcellular location">
    <subcellularLocation>
        <location evidence="1">Mitochondrion inner membrane</location>
    </subcellularLocation>
</comment>
<dbReference type="PANTHER" id="PTHR21181:SF13">
    <property type="entry name" value="NADH DEHYDROGENASE (UBIQUINONE) COMPLEX I, ASSEMBLY FACTOR 6"/>
    <property type="match status" value="1"/>
</dbReference>
<accession>A0AA88NEC7</accession>
<dbReference type="EMBL" id="JAVHJS010000006">
    <property type="protein sequence ID" value="KAK2854637.1"/>
    <property type="molecule type" value="Genomic_DNA"/>
</dbReference>
<name>A0AA88NEC7_TACVA</name>
<dbReference type="FunFam" id="1.10.600.10:FF:000013">
    <property type="entry name" value="NADH dehydrogenase (ubiquinone) complex I, assembly factor 6"/>
    <property type="match status" value="1"/>
</dbReference>
<dbReference type="PANTHER" id="PTHR21181">
    <property type="match status" value="1"/>
</dbReference>
<sequence length="342" mass="39676">MHQVKCEGDQHICCVCVNMAPGFRMKCGLLNRILFCTKICPHIARPPTRTEVMCLRASTHSASQHNEKYCIDLVRLRDYEGFMSSLLLPEAARRSSLALRAFNVELAQVKDSVSQKTIGLMRMQFWKTAVEDIYRDEPPVQPVSAELWRAVRKHKLTRRWLLRIIAEREKDMDDRAYKNLQELESYSENTQSSLLYLLLETLGVKDVHADHAASHIGKAHGIVTCLRATPYHSQRRRVYLPMDICMLHGVSQEDFIRGSREQNVRDVVYDIASQAHVHLQHARSFSKTVPDAAMPAFLQTVAIDDFLERVRKVDFNVFHPSLQRRNPLMPIQLYFRSWKKKY</sequence>
<gene>
    <name evidence="9" type="ORF">Q7C36_006506</name>
</gene>
<reference evidence="9" key="1">
    <citation type="submission" date="2023-08" db="EMBL/GenBank/DDBJ databases">
        <title>Pelteobagrus vachellii genome.</title>
        <authorList>
            <person name="Liu H."/>
        </authorList>
    </citation>
    <scope>NUCLEOTIDE SEQUENCE</scope>
    <source>
        <strain evidence="9">PRFRI_2022a</strain>
        <tissue evidence="9">Muscle</tissue>
    </source>
</reference>
<keyword evidence="2" id="KW-0999">Mitochondrion inner membrane</keyword>
<evidence type="ECO:0000256" key="5">
    <source>
        <dbReference type="ARBA" id="ARBA00023136"/>
    </source>
</evidence>
<keyword evidence="10" id="KW-1185">Reference proteome</keyword>
<dbReference type="Pfam" id="PF00494">
    <property type="entry name" value="SQS_PSY"/>
    <property type="match status" value="1"/>
</dbReference>
<keyword evidence="3" id="KW-0809">Transit peptide</keyword>
<comment type="similarity">
    <text evidence="6">Belongs to the NDUFAF6 family.</text>
</comment>
<evidence type="ECO:0000313" key="10">
    <source>
        <dbReference type="Proteomes" id="UP001187315"/>
    </source>
</evidence>
<evidence type="ECO:0000256" key="8">
    <source>
        <dbReference type="ARBA" id="ARBA00069034"/>
    </source>
</evidence>
<dbReference type="GO" id="GO:0032981">
    <property type="term" value="P:mitochondrial respiratory chain complex I assembly"/>
    <property type="evidence" value="ECO:0007669"/>
    <property type="project" value="TreeGrafter"/>
</dbReference>
<evidence type="ECO:0000256" key="4">
    <source>
        <dbReference type="ARBA" id="ARBA00023128"/>
    </source>
</evidence>
<evidence type="ECO:0000256" key="7">
    <source>
        <dbReference type="ARBA" id="ARBA00056665"/>
    </source>
</evidence>
<proteinExistence type="inferred from homology"/>
<dbReference type="InterPro" id="IPR008949">
    <property type="entry name" value="Isoprenoid_synthase_dom_sf"/>
</dbReference>
<evidence type="ECO:0000256" key="6">
    <source>
        <dbReference type="ARBA" id="ARBA00038273"/>
    </source>
</evidence>
<protein>
    <recommendedName>
        <fullName evidence="8">NADH dehydrogenase (ubiquinone) complex I, assembly factor 6</fullName>
    </recommendedName>
</protein>
<comment type="function">
    <text evidence="7">Involved in the assembly of mitochondrial NADH:ubiquinone oxidoreductase complex (complex I) at early stages. May play a role in the biogenesis of complex I subunit MT-ND1.</text>
</comment>
<evidence type="ECO:0000256" key="3">
    <source>
        <dbReference type="ARBA" id="ARBA00022946"/>
    </source>
</evidence>
<evidence type="ECO:0000256" key="1">
    <source>
        <dbReference type="ARBA" id="ARBA00004273"/>
    </source>
</evidence>
<keyword evidence="4" id="KW-0496">Mitochondrion</keyword>
<dbReference type="Proteomes" id="UP001187315">
    <property type="component" value="Unassembled WGS sequence"/>
</dbReference>
<dbReference type="InterPro" id="IPR002060">
    <property type="entry name" value="Squ/phyt_synthse"/>
</dbReference>
<dbReference type="Gene3D" id="1.10.600.10">
    <property type="entry name" value="Farnesyl Diphosphate Synthase"/>
    <property type="match status" value="1"/>
</dbReference>
<dbReference type="SUPFAM" id="SSF48576">
    <property type="entry name" value="Terpenoid synthases"/>
    <property type="match status" value="1"/>
</dbReference>
<organism evidence="9 10">
    <name type="scientific">Tachysurus vachellii</name>
    <name type="common">Darkbarbel catfish</name>
    <name type="synonym">Pelteobagrus vachellii</name>
    <dbReference type="NCBI Taxonomy" id="175792"/>
    <lineage>
        <taxon>Eukaryota</taxon>
        <taxon>Metazoa</taxon>
        <taxon>Chordata</taxon>
        <taxon>Craniata</taxon>
        <taxon>Vertebrata</taxon>
        <taxon>Euteleostomi</taxon>
        <taxon>Actinopterygii</taxon>
        <taxon>Neopterygii</taxon>
        <taxon>Teleostei</taxon>
        <taxon>Ostariophysi</taxon>
        <taxon>Siluriformes</taxon>
        <taxon>Bagridae</taxon>
        <taxon>Tachysurus</taxon>
    </lineage>
</organism>
<dbReference type="AlphaFoldDB" id="A0AA88NEC7"/>
<evidence type="ECO:0000256" key="2">
    <source>
        <dbReference type="ARBA" id="ARBA00022792"/>
    </source>
</evidence>
<comment type="caution">
    <text evidence="9">The sequence shown here is derived from an EMBL/GenBank/DDBJ whole genome shotgun (WGS) entry which is preliminary data.</text>
</comment>